<keyword evidence="4" id="KW-1185">Reference proteome</keyword>
<dbReference type="GO" id="GO:0046872">
    <property type="term" value="F:metal ion binding"/>
    <property type="evidence" value="ECO:0007669"/>
    <property type="project" value="InterPro"/>
</dbReference>
<name>A0A239J706_9ACTN</name>
<dbReference type="InterPro" id="IPR024344">
    <property type="entry name" value="MDMPI_metal-binding"/>
</dbReference>
<dbReference type="OrthoDB" id="5185819at2"/>
<evidence type="ECO:0000256" key="1">
    <source>
        <dbReference type="SAM" id="MobiDB-lite"/>
    </source>
</evidence>
<dbReference type="RefSeq" id="WP_089326896.1">
    <property type="nucleotide sequence ID" value="NZ_FZOR01000014.1"/>
</dbReference>
<protein>
    <submittedName>
        <fullName evidence="3">TIGR03086 family protein</fullName>
    </submittedName>
</protein>
<reference evidence="3 4" key="1">
    <citation type="submission" date="2017-06" db="EMBL/GenBank/DDBJ databases">
        <authorList>
            <person name="Kim H.J."/>
            <person name="Triplett B.A."/>
        </authorList>
    </citation>
    <scope>NUCLEOTIDE SEQUENCE [LARGE SCALE GENOMIC DNA]</scope>
    <source>
        <strain evidence="3 4">DSM 44715</strain>
    </source>
</reference>
<evidence type="ECO:0000313" key="3">
    <source>
        <dbReference type="EMBL" id="SNT01033.1"/>
    </source>
</evidence>
<feature type="domain" description="Mycothiol-dependent maleylpyruvate isomerase metal-binding" evidence="2">
    <location>
        <begin position="18"/>
        <end position="125"/>
    </location>
</feature>
<sequence>MRVDANRGRLLDRAIGFALTAAQGITPHMLARRTPCASWDLGMLLLHLADSLDALHEAIAGGHVERRSEPAGADDPVSEMRVHAVRVLRASGARSVVTVGDRRLAGDLLAAAGAVEVAVHGWDIAQATGEERPIPPVLAADLLAVVPLVLPAPPRGPLFADPVEPPPGATPSDRLVALLGRRALPCHGPAAALRKEDAHLGGFQENRPVRSPGPWRETR</sequence>
<dbReference type="Pfam" id="PF11716">
    <property type="entry name" value="MDMPI_N"/>
    <property type="match status" value="1"/>
</dbReference>
<evidence type="ECO:0000259" key="2">
    <source>
        <dbReference type="Pfam" id="PF11716"/>
    </source>
</evidence>
<dbReference type="Proteomes" id="UP000198318">
    <property type="component" value="Unassembled WGS sequence"/>
</dbReference>
<dbReference type="EMBL" id="FZOR01000014">
    <property type="protein sequence ID" value="SNT01033.1"/>
    <property type="molecule type" value="Genomic_DNA"/>
</dbReference>
<evidence type="ECO:0000313" key="4">
    <source>
        <dbReference type="Proteomes" id="UP000198318"/>
    </source>
</evidence>
<dbReference type="InterPro" id="IPR017517">
    <property type="entry name" value="Maleyloyr_isom"/>
</dbReference>
<dbReference type="AlphaFoldDB" id="A0A239J706"/>
<dbReference type="NCBIfam" id="TIGR03083">
    <property type="entry name" value="maleylpyruvate isomerase family mycothiol-dependent enzyme"/>
    <property type="match status" value="1"/>
</dbReference>
<feature type="region of interest" description="Disordered" evidence="1">
    <location>
        <begin position="198"/>
        <end position="219"/>
    </location>
</feature>
<gene>
    <name evidence="3" type="ORF">SAMN05443665_101425</name>
</gene>
<dbReference type="NCBIfam" id="TIGR03086">
    <property type="entry name" value="TIGR03086 family metal-binding protein"/>
    <property type="match status" value="1"/>
</dbReference>
<dbReference type="SUPFAM" id="SSF109854">
    <property type="entry name" value="DinB/YfiT-like putative metalloenzymes"/>
    <property type="match status" value="1"/>
</dbReference>
<accession>A0A239J706</accession>
<organism evidence="3 4">
    <name type="scientific">Actinomadura meyerae</name>
    <dbReference type="NCBI Taxonomy" id="240840"/>
    <lineage>
        <taxon>Bacteria</taxon>
        <taxon>Bacillati</taxon>
        <taxon>Actinomycetota</taxon>
        <taxon>Actinomycetes</taxon>
        <taxon>Streptosporangiales</taxon>
        <taxon>Thermomonosporaceae</taxon>
        <taxon>Actinomadura</taxon>
    </lineage>
</organism>
<dbReference type="InterPro" id="IPR034660">
    <property type="entry name" value="DinB/YfiT-like"/>
</dbReference>
<dbReference type="InterPro" id="IPR017520">
    <property type="entry name" value="CHP03086"/>
</dbReference>
<proteinExistence type="predicted"/>